<evidence type="ECO:0000313" key="7">
    <source>
        <dbReference type="EMBL" id="KAK8244622.1"/>
    </source>
</evidence>
<keyword evidence="4 6" id="KW-1133">Transmembrane helix</keyword>
<evidence type="ECO:0008006" key="9">
    <source>
        <dbReference type="Google" id="ProtNLM"/>
    </source>
</evidence>
<feature type="transmembrane region" description="Helical" evidence="6">
    <location>
        <begin position="194"/>
        <end position="213"/>
    </location>
</feature>
<reference evidence="7 8" key="1">
    <citation type="submission" date="2024-04" db="EMBL/GenBank/DDBJ databases">
        <title>Phyllosticta paracitricarpa is synonymous to the EU quarantine fungus P. citricarpa based on phylogenomic analyses.</title>
        <authorList>
            <consortium name="Lawrence Berkeley National Laboratory"/>
            <person name="Van Ingen-Buijs V.A."/>
            <person name="Van Westerhoven A.C."/>
            <person name="Haridas S."/>
            <person name="Skiadas P."/>
            <person name="Martin F."/>
            <person name="Groenewald J.Z."/>
            <person name="Crous P.W."/>
            <person name="Seidl M.F."/>
        </authorList>
    </citation>
    <scope>NUCLEOTIDE SEQUENCE [LARGE SCALE GENOMIC DNA]</scope>
    <source>
        <strain evidence="7 8">CBS 123374</strain>
    </source>
</reference>
<evidence type="ECO:0000256" key="4">
    <source>
        <dbReference type="ARBA" id="ARBA00022989"/>
    </source>
</evidence>
<evidence type="ECO:0000256" key="3">
    <source>
        <dbReference type="ARBA" id="ARBA00022692"/>
    </source>
</evidence>
<feature type="transmembrane region" description="Helical" evidence="6">
    <location>
        <begin position="258"/>
        <end position="278"/>
    </location>
</feature>
<name>A0ABR1Z0X5_9PEZI</name>
<dbReference type="PANTHER" id="PTHR31123:SF4">
    <property type="entry name" value="PROTEIN ALCS"/>
    <property type="match status" value="1"/>
</dbReference>
<evidence type="ECO:0000256" key="2">
    <source>
        <dbReference type="ARBA" id="ARBA00005587"/>
    </source>
</evidence>
<dbReference type="InterPro" id="IPR051633">
    <property type="entry name" value="AceTr"/>
</dbReference>
<dbReference type="InterPro" id="IPR000791">
    <property type="entry name" value="Gpr1/Fun34/SatP-like"/>
</dbReference>
<dbReference type="Pfam" id="PF01184">
    <property type="entry name" value="Gpr1_Fun34_YaaH"/>
    <property type="match status" value="1"/>
</dbReference>
<comment type="subcellular location">
    <subcellularLocation>
        <location evidence="1">Membrane</location>
        <topology evidence="1">Multi-pass membrane protein</topology>
    </subcellularLocation>
</comment>
<accession>A0ABR1Z0X5</accession>
<evidence type="ECO:0000256" key="5">
    <source>
        <dbReference type="ARBA" id="ARBA00023136"/>
    </source>
</evidence>
<proteinExistence type="inferred from homology"/>
<evidence type="ECO:0000256" key="6">
    <source>
        <dbReference type="SAM" id="Phobius"/>
    </source>
</evidence>
<evidence type="ECO:0000256" key="1">
    <source>
        <dbReference type="ARBA" id="ARBA00004141"/>
    </source>
</evidence>
<sequence length="309" mass="33241">MAAEGNNQNHVEEHLEKDFVRNDYPDEHLGAHTDTDHALNKIRTAGSISISPELFEKIYLSPKTQVKGELRRTFGNPTPVQVLSLVEIFEPSLIGFLLALTPLSCILMGWRGASGASANVGAYYFCGGVLMILGAIGEWVLGNSFPCVVFAAFGGFWSAQGATLTPDFNAYGAFATDPSNPATGLQTVGFNSGFGFFMLSMGFMCFLFTILAFRTNICFVTILGTLTMTFAMLSGVYWQTSNGNASTARHLQKAAGAFSFITICAGWWVMFAILLVAVDFPVQLPVGDLSSIVKGKNEKRKAAVGPNAV</sequence>
<dbReference type="Proteomes" id="UP001492380">
    <property type="component" value="Unassembled WGS sequence"/>
</dbReference>
<comment type="caution">
    <text evidence="7">The sequence shown here is derived from an EMBL/GenBank/DDBJ whole genome shotgun (WGS) entry which is preliminary data.</text>
</comment>
<organism evidence="7 8">
    <name type="scientific">Phyllosticta capitalensis</name>
    <dbReference type="NCBI Taxonomy" id="121624"/>
    <lineage>
        <taxon>Eukaryota</taxon>
        <taxon>Fungi</taxon>
        <taxon>Dikarya</taxon>
        <taxon>Ascomycota</taxon>
        <taxon>Pezizomycotina</taxon>
        <taxon>Dothideomycetes</taxon>
        <taxon>Dothideomycetes incertae sedis</taxon>
        <taxon>Botryosphaeriales</taxon>
        <taxon>Phyllostictaceae</taxon>
        <taxon>Phyllosticta</taxon>
    </lineage>
</organism>
<protein>
    <recommendedName>
        <fullName evidence="9">GPR1/FUN34/YaaH-class plasma membrane protein</fullName>
    </recommendedName>
</protein>
<evidence type="ECO:0000313" key="8">
    <source>
        <dbReference type="Proteomes" id="UP001492380"/>
    </source>
</evidence>
<keyword evidence="5 6" id="KW-0472">Membrane</keyword>
<comment type="similarity">
    <text evidence="2">Belongs to the acetate uptake transporter (AceTr) (TC 2.A.96) family.</text>
</comment>
<gene>
    <name evidence="7" type="ORF">HDK90DRAFT_409343</name>
</gene>
<dbReference type="PANTHER" id="PTHR31123">
    <property type="entry name" value="ACCUMULATION OF DYADS PROTEIN 2-RELATED"/>
    <property type="match status" value="1"/>
</dbReference>
<feature type="transmembrane region" description="Helical" evidence="6">
    <location>
        <begin position="93"/>
        <end position="110"/>
    </location>
</feature>
<feature type="transmembrane region" description="Helical" evidence="6">
    <location>
        <begin position="122"/>
        <end position="141"/>
    </location>
</feature>
<feature type="transmembrane region" description="Helical" evidence="6">
    <location>
        <begin position="220"/>
        <end position="238"/>
    </location>
</feature>
<keyword evidence="3 6" id="KW-0812">Transmembrane</keyword>
<dbReference type="EMBL" id="JBBWRZ010000002">
    <property type="protein sequence ID" value="KAK8244622.1"/>
    <property type="molecule type" value="Genomic_DNA"/>
</dbReference>
<keyword evidence="8" id="KW-1185">Reference proteome</keyword>